<dbReference type="Proteomes" id="UP000275024">
    <property type="component" value="Unassembled WGS sequence"/>
</dbReference>
<dbReference type="AlphaFoldDB" id="A0A3A9WCY3"/>
<dbReference type="PROSITE" id="PS00356">
    <property type="entry name" value="HTH_LACI_1"/>
    <property type="match status" value="1"/>
</dbReference>
<sequence>MIKPEPPRRATIYEVARLAGVSHQTVSRYLRGERLKPATREKVDAAVKDLDYRPNQLARSMRTRRTNRLAVVLPMPSTFPLRLLSAASATAHKADYELELVSVEGGSEARSDRVRELAESGRVEGILSLASLDEDIGSTSPVPVLTTGDYDDQMRGLGLLADGSPVVDVIEYLVSLGHQDFLHVAGSQSWASARNRKRVYLETIERLGLRSHGVVDGNWSARSGYDAIVDLPDDTEVTAVVAVNDTVAMGVVRGALSRRWQVPRDLSVFGWDDDEIARFATPSLSTIAIDREAQGRDAMLRLIAAIRGEPVPESGVRSINRLVPRESTGRPRQGPAPARQG</sequence>
<dbReference type="PANTHER" id="PTHR30146:SF153">
    <property type="entry name" value="LACTOSE OPERON REPRESSOR"/>
    <property type="match status" value="1"/>
</dbReference>
<keyword evidence="3" id="KW-0804">Transcription</keyword>
<accession>A0A3A9WCY3</accession>
<feature type="domain" description="HTH cro/C1-type" evidence="6">
    <location>
        <begin position="11"/>
        <end position="34"/>
    </location>
</feature>
<proteinExistence type="predicted"/>
<evidence type="ECO:0000256" key="2">
    <source>
        <dbReference type="ARBA" id="ARBA00023125"/>
    </source>
</evidence>
<evidence type="ECO:0000259" key="5">
    <source>
        <dbReference type="PROSITE" id="PS50932"/>
    </source>
</evidence>
<evidence type="ECO:0000256" key="1">
    <source>
        <dbReference type="ARBA" id="ARBA00023015"/>
    </source>
</evidence>
<organism evidence="7 10">
    <name type="scientific">Streptomyces radicis</name>
    <dbReference type="NCBI Taxonomy" id="1750517"/>
    <lineage>
        <taxon>Bacteria</taxon>
        <taxon>Bacillati</taxon>
        <taxon>Actinomycetota</taxon>
        <taxon>Actinomycetes</taxon>
        <taxon>Kitasatosporales</taxon>
        <taxon>Streptomycetaceae</taxon>
        <taxon>Streptomyces</taxon>
    </lineage>
</organism>
<dbReference type="OrthoDB" id="9785139at2"/>
<evidence type="ECO:0000256" key="4">
    <source>
        <dbReference type="SAM" id="MobiDB-lite"/>
    </source>
</evidence>
<dbReference type="SUPFAM" id="SSF53822">
    <property type="entry name" value="Periplasmic binding protein-like I"/>
    <property type="match status" value="1"/>
</dbReference>
<dbReference type="EMBL" id="RBDY01000005">
    <property type="protein sequence ID" value="RKN24899.1"/>
    <property type="molecule type" value="Genomic_DNA"/>
</dbReference>
<dbReference type="SMART" id="SM00354">
    <property type="entry name" value="HTH_LACI"/>
    <property type="match status" value="1"/>
</dbReference>
<dbReference type="PROSITE" id="PS50932">
    <property type="entry name" value="HTH_LACI_2"/>
    <property type="match status" value="1"/>
</dbReference>
<evidence type="ECO:0000259" key="6">
    <source>
        <dbReference type="PROSITE" id="PS50943"/>
    </source>
</evidence>
<dbReference type="InterPro" id="IPR000843">
    <property type="entry name" value="HTH_LacI"/>
</dbReference>
<dbReference type="GO" id="GO:0003700">
    <property type="term" value="F:DNA-binding transcription factor activity"/>
    <property type="evidence" value="ECO:0007669"/>
    <property type="project" value="TreeGrafter"/>
</dbReference>
<keyword evidence="1" id="KW-0805">Transcription regulation</keyword>
<dbReference type="GO" id="GO:0000976">
    <property type="term" value="F:transcription cis-regulatory region binding"/>
    <property type="evidence" value="ECO:0007669"/>
    <property type="project" value="TreeGrafter"/>
</dbReference>
<dbReference type="InterPro" id="IPR046335">
    <property type="entry name" value="LacI/GalR-like_sensor"/>
</dbReference>
<evidence type="ECO:0000313" key="10">
    <source>
        <dbReference type="Proteomes" id="UP000275024"/>
    </source>
</evidence>
<dbReference type="Pfam" id="PF00356">
    <property type="entry name" value="LacI"/>
    <property type="match status" value="1"/>
</dbReference>
<evidence type="ECO:0000313" key="8">
    <source>
        <dbReference type="EMBL" id="RKN24899.1"/>
    </source>
</evidence>
<dbReference type="EMBL" id="RBDX01000005">
    <property type="protein sequence ID" value="RKN10639.1"/>
    <property type="molecule type" value="Genomic_DNA"/>
</dbReference>
<evidence type="ECO:0000313" key="9">
    <source>
        <dbReference type="Proteomes" id="UP000268652"/>
    </source>
</evidence>
<dbReference type="SUPFAM" id="SSF47413">
    <property type="entry name" value="lambda repressor-like DNA-binding domains"/>
    <property type="match status" value="1"/>
</dbReference>
<dbReference type="InterPro" id="IPR028082">
    <property type="entry name" value="Peripla_BP_I"/>
</dbReference>
<dbReference type="PANTHER" id="PTHR30146">
    <property type="entry name" value="LACI-RELATED TRANSCRIPTIONAL REPRESSOR"/>
    <property type="match status" value="1"/>
</dbReference>
<name>A0A3A9WCY3_9ACTN</name>
<dbReference type="Pfam" id="PF13377">
    <property type="entry name" value="Peripla_BP_3"/>
    <property type="match status" value="1"/>
</dbReference>
<dbReference type="PROSITE" id="PS50943">
    <property type="entry name" value="HTH_CROC1"/>
    <property type="match status" value="1"/>
</dbReference>
<dbReference type="Gene3D" id="3.40.50.2300">
    <property type="match status" value="2"/>
</dbReference>
<evidence type="ECO:0000256" key="3">
    <source>
        <dbReference type="ARBA" id="ARBA00023163"/>
    </source>
</evidence>
<keyword evidence="2" id="KW-0238">DNA-binding</keyword>
<dbReference type="CDD" id="cd01392">
    <property type="entry name" value="HTH_LacI"/>
    <property type="match status" value="1"/>
</dbReference>
<gene>
    <name evidence="8" type="ORF">D7318_10670</name>
    <name evidence="7" type="ORF">D7319_09490</name>
</gene>
<evidence type="ECO:0000313" key="7">
    <source>
        <dbReference type="EMBL" id="RKN10639.1"/>
    </source>
</evidence>
<dbReference type="Proteomes" id="UP000268652">
    <property type="component" value="Unassembled WGS sequence"/>
</dbReference>
<feature type="region of interest" description="Disordered" evidence="4">
    <location>
        <begin position="315"/>
        <end position="341"/>
    </location>
</feature>
<protein>
    <submittedName>
        <fullName evidence="7">LacI family transcriptional regulator</fullName>
    </submittedName>
</protein>
<dbReference type="InterPro" id="IPR001387">
    <property type="entry name" value="Cro/C1-type_HTH"/>
</dbReference>
<comment type="caution">
    <text evidence="7">The sequence shown here is derived from an EMBL/GenBank/DDBJ whole genome shotgun (WGS) entry which is preliminary data.</text>
</comment>
<keyword evidence="9" id="KW-1185">Reference proteome</keyword>
<dbReference type="InterPro" id="IPR010982">
    <property type="entry name" value="Lambda_DNA-bd_dom_sf"/>
</dbReference>
<feature type="domain" description="HTH lacI-type" evidence="5">
    <location>
        <begin position="10"/>
        <end position="63"/>
    </location>
</feature>
<reference evidence="9 10" key="1">
    <citation type="submission" date="2018-09" db="EMBL/GenBank/DDBJ databases">
        <title>Streptomyces sp. nov. DS1-2, an endophytic actinomycete isolated from roots of Dendrobium scabrilingue.</title>
        <authorList>
            <person name="Kuncharoen N."/>
            <person name="Kudo T."/>
            <person name="Ohkuma M."/>
            <person name="Yuki M."/>
            <person name="Tanasupawat S."/>
        </authorList>
    </citation>
    <scope>NUCLEOTIDE SEQUENCE [LARGE SCALE GENOMIC DNA]</scope>
    <source>
        <strain evidence="7 10">AZ1-7</strain>
        <strain evidence="8 9">DS1-2</strain>
    </source>
</reference>
<dbReference type="Gene3D" id="1.10.260.40">
    <property type="entry name" value="lambda repressor-like DNA-binding domains"/>
    <property type="match status" value="1"/>
</dbReference>